<name>A0A8J3A5Y1_9PROT</name>
<proteinExistence type="predicted"/>
<organism evidence="1 2">
    <name type="scientific">Aquisalinus luteolus</name>
    <dbReference type="NCBI Taxonomy" id="1566827"/>
    <lineage>
        <taxon>Bacteria</taxon>
        <taxon>Pseudomonadati</taxon>
        <taxon>Pseudomonadota</taxon>
        <taxon>Alphaproteobacteria</taxon>
        <taxon>Parvularculales</taxon>
        <taxon>Parvularculaceae</taxon>
        <taxon>Aquisalinus</taxon>
    </lineage>
</organism>
<comment type="caution">
    <text evidence="1">The sequence shown here is derived from an EMBL/GenBank/DDBJ whole genome shotgun (WGS) entry which is preliminary data.</text>
</comment>
<dbReference type="AlphaFoldDB" id="A0A8J3A5Y1"/>
<sequence length="67" mass="7619">MRKSRIVDPGGVPYLDSMDRRAAYRPGTRSPPWKWAPPIPLDILTDGFPLPRAPSIFPYARGATRRR</sequence>
<dbReference type="Proteomes" id="UP000621856">
    <property type="component" value="Unassembled WGS sequence"/>
</dbReference>
<protein>
    <submittedName>
        <fullName evidence="1">Uncharacterized protein</fullName>
    </submittedName>
</protein>
<gene>
    <name evidence="1" type="ORF">GCM10011355_28310</name>
</gene>
<dbReference type="EMBL" id="BMGZ01000003">
    <property type="protein sequence ID" value="GGI00313.1"/>
    <property type="molecule type" value="Genomic_DNA"/>
</dbReference>
<reference evidence="1" key="2">
    <citation type="submission" date="2020-09" db="EMBL/GenBank/DDBJ databases">
        <authorList>
            <person name="Sun Q."/>
            <person name="Zhou Y."/>
        </authorList>
    </citation>
    <scope>NUCLEOTIDE SEQUENCE</scope>
    <source>
        <strain evidence="1">CGMCC 1.14984</strain>
    </source>
</reference>
<evidence type="ECO:0000313" key="2">
    <source>
        <dbReference type="Proteomes" id="UP000621856"/>
    </source>
</evidence>
<accession>A0A8J3A5Y1</accession>
<evidence type="ECO:0000313" key="1">
    <source>
        <dbReference type="EMBL" id="GGI00313.1"/>
    </source>
</evidence>
<reference evidence="1" key="1">
    <citation type="journal article" date="2014" name="Int. J. Syst. Evol. Microbiol.">
        <title>Complete genome sequence of Corynebacterium casei LMG S-19264T (=DSM 44701T), isolated from a smear-ripened cheese.</title>
        <authorList>
            <consortium name="US DOE Joint Genome Institute (JGI-PGF)"/>
            <person name="Walter F."/>
            <person name="Albersmeier A."/>
            <person name="Kalinowski J."/>
            <person name="Ruckert C."/>
        </authorList>
    </citation>
    <scope>NUCLEOTIDE SEQUENCE</scope>
    <source>
        <strain evidence="1">CGMCC 1.14984</strain>
    </source>
</reference>